<dbReference type="EMBL" id="KN848066">
    <property type="protein sequence ID" value="KIY00794.1"/>
    <property type="molecule type" value="Genomic_DNA"/>
</dbReference>
<dbReference type="AlphaFoldDB" id="A0A0D2KVL2"/>
<dbReference type="Proteomes" id="UP000053411">
    <property type="component" value="Unassembled WGS sequence"/>
</dbReference>
<protein>
    <submittedName>
        <fullName evidence="2">Uncharacterized protein</fullName>
    </submittedName>
</protein>
<feature type="compositionally biased region" description="Polar residues" evidence="1">
    <location>
        <begin position="22"/>
        <end position="32"/>
    </location>
</feature>
<dbReference type="RefSeq" id="XP_016634916.1">
    <property type="nucleotide sequence ID" value="XM_016773970.1"/>
</dbReference>
<feature type="region of interest" description="Disordered" evidence="1">
    <location>
        <begin position="1"/>
        <end position="32"/>
    </location>
</feature>
<dbReference type="VEuPathDB" id="FungiDB:Z520_03460"/>
<accession>A0A0D2KVL2</accession>
<evidence type="ECO:0000256" key="1">
    <source>
        <dbReference type="SAM" id="MobiDB-lite"/>
    </source>
</evidence>
<name>A0A0D2KVL2_9EURO</name>
<feature type="compositionally biased region" description="Polar residues" evidence="1">
    <location>
        <begin position="1"/>
        <end position="10"/>
    </location>
</feature>
<dbReference type="GeneID" id="27709206"/>
<evidence type="ECO:0000313" key="3">
    <source>
        <dbReference type="Proteomes" id="UP000053411"/>
    </source>
</evidence>
<organism evidence="2 3">
    <name type="scientific">Fonsecaea multimorphosa CBS 102226</name>
    <dbReference type="NCBI Taxonomy" id="1442371"/>
    <lineage>
        <taxon>Eukaryota</taxon>
        <taxon>Fungi</taxon>
        <taxon>Dikarya</taxon>
        <taxon>Ascomycota</taxon>
        <taxon>Pezizomycotina</taxon>
        <taxon>Eurotiomycetes</taxon>
        <taxon>Chaetothyriomycetidae</taxon>
        <taxon>Chaetothyriales</taxon>
        <taxon>Herpotrichiellaceae</taxon>
        <taxon>Fonsecaea</taxon>
    </lineage>
</organism>
<sequence>MRSLSAQNHFKCSEQKPLSRASGPSQSSQTTLNFGFSKEHHDHICRLYARAILESEMPLSAFDHPAWKALLRDINPAWKPPTRREMQEIWLPAVHEEIKAKVDPIIDANKQLTVTLQLTVTTDEFH</sequence>
<evidence type="ECO:0000313" key="2">
    <source>
        <dbReference type="EMBL" id="KIY00794.1"/>
    </source>
</evidence>
<keyword evidence="3" id="KW-1185">Reference proteome</keyword>
<proteinExistence type="predicted"/>
<gene>
    <name evidence="2" type="ORF">Z520_03460</name>
</gene>
<reference evidence="2 3" key="1">
    <citation type="submission" date="2015-01" db="EMBL/GenBank/DDBJ databases">
        <title>The Genome Sequence of Fonsecaea multimorphosa CBS 102226.</title>
        <authorList>
            <consortium name="The Broad Institute Genomics Platform"/>
            <person name="Cuomo C."/>
            <person name="de Hoog S."/>
            <person name="Gorbushina A."/>
            <person name="Stielow B."/>
            <person name="Teixiera M."/>
            <person name="Abouelleil A."/>
            <person name="Chapman S.B."/>
            <person name="Priest M."/>
            <person name="Young S.K."/>
            <person name="Wortman J."/>
            <person name="Nusbaum C."/>
            <person name="Birren B."/>
        </authorList>
    </citation>
    <scope>NUCLEOTIDE SEQUENCE [LARGE SCALE GENOMIC DNA]</scope>
    <source>
        <strain evidence="2 3">CBS 102226</strain>
    </source>
</reference>